<evidence type="ECO:0000256" key="1">
    <source>
        <dbReference type="SAM" id="SignalP"/>
    </source>
</evidence>
<name>A0A3S3QQF3_9BACT</name>
<evidence type="ECO:0000313" key="3">
    <source>
        <dbReference type="Proteomes" id="UP000287853"/>
    </source>
</evidence>
<accession>A0A3S3QQF3</accession>
<reference evidence="2 3" key="1">
    <citation type="submission" date="2017-01" db="EMBL/GenBank/DDBJ databases">
        <title>The cable genome- insights into the physiology and evolution of filamentous bacteria capable of sulfide oxidation via long distance electron transfer.</title>
        <authorList>
            <person name="Schreiber L."/>
            <person name="Bjerg J.T."/>
            <person name="Boggild A."/>
            <person name="Van De Vossenberg J."/>
            <person name="Meysman F."/>
            <person name="Nielsen L.P."/>
            <person name="Schramm A."/>
            <person name="Kjeldsen K.U."/>
        </authorList>
    </citation>
    <scope>NUCLEOTIDE SEQUENCE [LARGE SCALE GENOMIC DNA]</scope>
    <source>
        <strain evidence="2">MCF</strain>
    </source>
</reference>
<gene>
    <name evidence="2" type="ORF">H206_01648</name>
</gene>
<dbReference type="Proteomes" id="UP000287853">
    <property type="component" value="Unassembled WGS sequence"/>
</dbReference>
<sequence>MKNKMFILMLSLLCSFLFVVPGSAFSRYNSNSSDAGKVADYIARSSVKTIYKNLSAEGISWRQIRDQYMPAILARSLKSVRATYSSEVILEEFLPTLITSYYSEIDRINKENSIVCVESSFIVSTLVPFIQACETSLGQWRISVEQVADVVLNISYPYQVCKVSREKSCKNKVQDAFADAFDFSFNSSRFKKVCSDTSWL</sequence>
<proteinExistence type="predicted"/>
<evidence type="ECO:0000313" key="2">
    <source>
        <dbReference type="EMBL" id="RWX44653.1"/>
    </source>
</evidence>
<dbReference type="EMBL" id="MTKO01000091">
    <property type="protein sequence ID" value="RWX44653.1"/>
    <property type="molecule type" value="Genomic_DNA"/>
</dbReference>
<protein>
    <submittedName>
        <fullName evidence="2">Uncharacterized protein</fullName>
    </submittedName>
</protein>
<keyword evidence="3" id="KW-1185">Reference proteome</keyword>
<dbReference type="AlphaFoldDB" id="A0A3S3QQF3"/>
<organism evidence="2 3">
    <name type="scientific">Candidatus Electrothrix aarhusensis</name>
    <dbReference type="NCBI Taxonomy" id="1859131"/>
    <lineage>
        <taxon>Bacteria</taxon>
        <taxon>Pseudomonadati</taxon>
        <taxon>Thermodesulfobacteriota</taxon>
        <taxon>Desulfobulbia</taxon>
        <taxon>Desulfobulbales</taxon>
        <taxon>Desulfobulbaceae</taxon>
        <taxon>Candidatus Electrothrix</taxon>
    </lineage>
</organism>
<comment type="caution">
    <text evidence="2">The sequence shown here is derived from an EMBL/GenBank/DDBJ whole genome shotgun (WGS) entry which is preliminary data.</text>
</comment>
<feature type="signal peptide" evidence="1">
    <location>
        <begin position="1"/>
        <end position="26"/>
    </location>
</feature>
<keyword evidence="1" id="KW-0732">Signal</keyword>
<feature type="chain" id="PRO_5018789192" evidence="1">
    <location>
        <begin position="27"/>
        <end position="200"/>
    </location>
</feature>